<keyword evidence="6" id="KW-1185">Reference proteome</keyword>
<evidence type="ECO:0000256" key="3">
    <source>
        <dbReference type="ARBA" id="ARBA00023125"/>
    </source>
</evidence>
<dbReference type="RefSeq" id="WP_160597972.1">
    <property type="nucleotide sequence ID" value="NZ_WTYS01000001.1"/>
</dbReference>
<keyword evidence="3" id="KW-0238">DNA-binding</keyword>
<evidence type="ECO:0000313" key="6">
    <source>
        <dbReference type="Proteomes" id="UP000468943"/>
    </source>
</evidence>
<dbReference type="AlphaFoldDB" id="A0A6I4SPP9"/>
<gene>
    <name evidence="5" type="ORF">GRI36_07970</name>
</gene>
<dbReference type="Pfam" id="PF03965">
    <property type="entry name" value="Penicillinase_R"/>
    <property type="match status" value="1"/>
</dbReference>
<proteinExistence type="inferred from homology"/>
<dbReference type="GO" id="GO:0045892">
    <property type="term" value="P:negative regulation of DNA-templated transcription"/>
    <property type="evidence" value="ECO:0007669"/>
    <property type="project" value="InterPro"/>
</dbReference>
<dbReference type="EMBL" id="WTYS01000001">
    <property type="protein sequence ID" value="MXO56817.1"/>
    <property type="molecule type" value="Genomic_DNA"/>
</dbReference>
<dbReference type="Gene3D" id="1.10.4040.10">
    <property type="entry name" value="Penicillinase repressor domain"/>
    <property type="match status" value="1"/>
</dbReference>
<dbReference type="Proteomes" id="UP000468943">
    <property type="component" value="Unassembled WGS sequence"/>
</dbReference>
<dbReference type="GO" id="GO:0003677">
    <property type="term" value="F:DNA binding"/>
    <property type="evidence" value="ECO:0007669"/>
    <property type="project" value="UniProtKB-KW"/>
</dbReference>
<name>A0A6I4SPP9_9SPHN</name>
<comment type="caution">
    <text evidence="5">The sequence shown here is derived from an EMBL/GenBank/DDBJ whole genome shotgun (WGS) entry which is preliminary data.</text>
</comment>
<dbReference type="InterPro" id="IPR036390">
    <property type="entry name" value="WH_DNA-bd_sf"/>
</dbReference>
<evidence type="ECO:0000256" key="2">
    <source>
        <dbReference type="ARBA" id="ARBA00023015"/>
    </source>
</evidence>
<evidence type="ECO:0000256" key="4">
    <source>
        <dbReference type="ARBA" id="ARBA00023163"/>
    </source>
</evidence>
<dbReference type="Gene3D" id="1.10.10.10">
    <property type="entry name" value="Winged helix-like DNA-binding domain superfamily/Winged helix DNA-binding domain"/>
    <property type="match status" value="1"/>
</dbReference>
<dbReference type="SUPFAM" id="SSF46785">
    <property type="entry name" value="Winged helix' DNA-binding domain"/>
    <property type="match status" value="1"/>
</dbReference>
<sequence>MPKTGNQAQNRPDRISDAEHAVMEALWRRNPITASEVCDDVCETRDWSMATVKTLLSRLVAKQAVATKPDGRRFLYTPLLERTHYTGAESRRLVDRLFGGRAAPLFAQLAESEALTEDDITEMEALLKELRK</sequence>
<reference evidence="5 6" key="1">
    <citation type="submission" date="2019-12" db="EMBL/GenBank/DDBJ databases">
        <title>Genomic-based taxomic classification of the family Erythrobacteraceae.</title>
        <authorList>
            <person name="Xu L."/>
        </authorList>
    </citation>
    <scope>NUCLEOTIDE SEQUENCE [LARGE SCALE GENOMIC DNA]</scope>
    <source>
        <strain evidence="5 6">JCM 17802</strain>
    </source>
</reference>
<accession>A0A6I4SPP9</accession>
<dbReference type="InterPro" id="IPR005650">
    <property type="entry name" value="BlaI_family"/>
</dbReference>
<organism evidence="5 6">
    <name type="scientific">Pontixanthobacter gangjinensis</name>
    <dbReference type="NCBI Taxonomy" id="1028742"/>
    <lineage>
        <taxon>Bacteria</taxon>
        <taxon>Pseudomonadati</taxon>
        <taxon>Pseudomonadota</taxon>
        <taxon>Alphaproteobacteria</taxon>
        <taxon>Sphingomonadales</taxon>
        <taxon>Erythrobacteraceae</taxon>
        <taxon>Pontixanthobacter</taxon>
    </lineage>
</organism>
<dbReference type="InterPro" id="IPR036388">
    <property type="entry name" value="WH-like_DNA-bd_sf"/>
</dbReference>
<evidence type="ECO:0000313" key="5">
    <source>
        <dbReference type="EMBL" id="MXO56817.1"/>
    </source>
</evidence>
<dbReference type="PIRSF" id="PIRSF019455">
    <property type="entry name" value="CopR_AtkY"/>
    <property type="match status" value="1"/>
</dbReference>
<keyword evidence="2" id="KW-0805">Transcription regulation</keyword>
<dbReference type="OrthoDB" id="279010at2"/>
<evidence type="ECO:0000256" key="1">
    <source>
        <dbReference type="ARBA" id="ARBA00011046"/>
    </source>
</evidence>
<comment type="similarity">
    <text evidence="1">Belongs to the BlaI transcriptional regulatory family.</text>
</comment>
<keyword evidence="4" id="KW-0804">Transcription</keyword>
<protein>
    <submittedName>
        <fullName evidence="5">CopY family transcriptional repressor</fullName>
    </submittedName>
</protein>